<dbReference type="PANTHER" id="PTHR33606">
    <property type="entry name" value="PROTEIN YCII"/>
    <property type="match status" value="1"/>
</dbReference>
<feature type="compositionally biased region" description="Basic and acidic residues" evidence="1">
    <location>
        <begin position="109"/>
        <end position="118"/>
    </location>
</feature>
<accession>R7YMF7</accession>
<dbReference type="OrthoDB" id="5519740at2759"/>
<dbReference type="InterPro" id="IPR011008">
    <property type="entry name" value="Dimeric_a/b-barrel"/>
</dbReference>
<evidence type="ECO:0000313" key="3">
    <source>
        <dbReference type="EMBL" id="EON62841.1"/>
    </source>
</evidence>
<reference evidence="4" key="1">
    <citation type="submission" date="2012-06" db="EMBL/GenBank/DDBJ databases">
        <title>The genome sequence of Coniosporium apollinis CBS 100218.</title>
        <authorList>
            <consortium name="The Broad Institute Genome Sequencing Platform"/>
            <person name="Cuomo C."/>
            <person name="Gorbushina A."/>
            <person name="Noack S."/>
            <person name="Walker B."/>
            <person name="Young S.K."/>
            <person name="Zeng Q."/>
            <person name="Gargeya S."/>
            <person name="Fitzgerald M."/>
            <person name="Haas B."/>
            <person name="Abouelleil A."/>
            <person name="Alvarado L."/>
            <person name="Arachchi H.M."/>
            <person name="Berlin A.M."/>
            <person name="Chapman S.B."/>
            <person name="Goldberg J."/>
            <person name="Griggs A."/>
            <person name="Gujja S."/>
            <person name="Hansen M."/>
            <person name="Howarth C."/>
            <person name="Imamovic A."/>
            <person name="Larimer J."/>
            <person name="McCowan C."/>
            <person name="Montmayeur A."/>
            <person name="Murphy C."/>
            <person name="Neiman D."/>
            <person name="Pearson M."/>
            <person name="Priest M."/>
            <person name="Roberts A."/>
            <person name="Saif S."/>
            <person name="Shea T."/>
            <person name="Sisk P."/>
            <person name="Sykes S."/>
            <person name="Wortman J."/>
            <person name="Nusbaum C."/>
            <person name="Birren B."/>
        </authorList>
    </citation>
    <scope>NUCLEOTIDE SEQUENCE [LARGE SCALE GENOMIC DNA]</scope>
    <source>
        <strain evidence="4">CBS 100218</strain>
    </source>
</reference>
<dbReference type="Pfam" id="PF03795">
    <property type="entry name" value="YCII"/>
    <property type="match status" value="1"/>
</dbReference>
<keyword evidence="4" id="KW-1185">Reference proteome</keyword>
<feature type="compositionally biased region" description="Acidic residues" evidence="1">
    <location>
        <begin position="119"/>
        <end position="129"/>
    </location>
</feature>
<dbReference type="OMA" id="ESGNWKM"/>
<protein>
    <recommendedName>
        <fullName evidence="2">YCII-related domain-containing protein</fullName>
    </recommendedName>
</protein>
<dbReference type="GeneID" id="19899377"/>
<evidence type="ECO:0000256" key="1">
    <source>
        <dbReference type="SAM" id="MobiDB-lite"/>
    </source>
</evidence>
<name>R7YMF7_CONA1</name>
<feature type="domain" description="YCII-related" evidence="2">
    <location>
        <begin position="12"/>
        <end position="95"/>
    </location>
</feature>
<dbReference type="STRING" id="1168221.R7YMF7"/>
<dbReference type="InterPro" id="IPR005545">
    <property type="entry name" value="YCII"/>
</dbReference>
<gene>
    <name evidence="3" type="ORF">W97_02066</name>
</gene>
<dbReference type="EMBL" id="JH767560">
    <property type="protein sequence ID" value="EON62841.1"/>
    <property type="molecule type" value="Genomic_DNA"/>
</dbReference>
<dbReference type="eggNOG" id="ENOG502S8X0">
    <property type="taxonomic scope" value="Eukaryota"/>
</dbReference>
<organism evidence="3 4">
    <name type="scientific">Coniosporium apollinis (strain CBS 100218)</name>
    <name type="common">Rock-inhabiting black yeast</name>
    <dbReference type="NCBI Taxonomy" id="1168221"/>
    <lineage>
        <taxon>Eukaryota</taxon>
        <taxon>Fungi</taxon>
        <taxon>Dikarya</taxon>
        <taxon>Ascomycota</taxon>
        <taxon>Pezizomycotina</taxon>
        <taxon>Dothideomycetes</taxon>
        <taxon>Dothideomycetes incertae sedis</taxon>
        <taxon>Coniosporium</taxon>
    </lineage>
</organism>
<dbReference type="SUPFAM" id="SSF54909">
    <property type="entry name" value="Dimeric alpha+beta barrel"/>
    <property type="match status" value="1"/>
</dbReference>
<sequence length="129" mass="14036">MASSGASKKHEWLVILPDKEGALEKRMQVRPEHLEKVLPLADAGLVPFGGAFLSELPKEGEALKLAGSAMIAVGESREEVVEMLKKDVYTREGVWDWDKVGCLLRGKGKGGEGERMGEGEEEGELSDWG</sequence>
<proteinExistence type="predicted"/>
<evidence type="ECO:0000313" key="4">
    <source>
        <dbReference type="Proteomes" id="UP000016924"/>
    </source>
</evidence>
<dbReference type="PANTHER" id="PTHR33606:SF3">
    <property type="entry name" value="PROTEIN YCII"/>
    <property type="match status" value="1"/>
</dbReference>
<feature type="region of interest" description="Disordered" evidence="1">
    <location>
        <begin position="107"/>
        <end position="129"/>
    </location>
</feature>
<dbReference type="RefSeq" id="XP_007778158.1">
    <property type="nucleotide sequence ID" value="XM_007779968.1"/>
</dbReference>
<dbReference type="InterPro" id="IPR051807">
    <property type="entry name" value="Sec-metab_biosynth-assoc"/>
</dbReference>
<evidence type="ECO:0000259" key="2">
    <source>
        <dbReference type="Pfam" id="PF03795"/>
    </source>
</evidence>
<dbReference type="Proteomes" id="UP000016924">
    <property type="component" value="Unassembled WGS sequence"/>
</dbReference>
<dbReference type="Gene3D" id="3.30.70.1060">
    <property type="entry name" value="Dimeric alpha+beta barrel"/>
    <property type="match status" value="1"/>
</dbReference>
<dbReference type="AlphaFoldDB" id="R7YMF7"/>
<dbReference type="HOGENOM" id="CLU_110355_2_4_1"/>